<dbReference type="Proteomes" id="UP000218209">
    <property type="component" value="Unassembled WGS sequence"/>
</dbReference>
<sequence length="107" mass="11600">MKHQHAGSTQATAQPLPSTEGIRFAEHVTRMDSTTDKTMASNLQERVQGSHIISRGIVKGTLSCAGQENNTAYGSSGGAVKTRQQNQKLRKRTVEWCWAWTDGGGGQ</sequence>
<feature type="compositionally biased region" description="Basic and acidic residues" evidence="1">
    <location>
        <begin position="23"/>
        <end position="35"/>
    </location>
</feature>
<organism evidence="2 3">
    <name type="scientific">Porphyra umbilicalis</name>
    <name type="common">Purple laver</name>
    <name type="synonym">Red alga</name>
    <dbReference type="NCBI Taxonomy" id="2786"/>
    <lineage>
        <taxon>Eukaryota</taxon>
        <taxon>Rhodophyta</taxon>
        <taxon>Bangiophyceae</taxon>
        <taxon>Bangiales</taxon>
        <taxon>Bangiaceae</taxon>
        <taxon>Porphyra</taxon>
    </lineage>
</organism>
<evidence type="ECO:0000256" key="1">
    <source>
        <dbReference type="SAM" id="MobiDB-lite"/>
    </source>
</evidence>
<gene>
    <name evidence="2" type="ORF">BU14_0107s0017</name>
</gene>
<protein>
    <submittedName>
        <fullName evidence="2">Uncharacterized protein</fullName>
    </submittedName>
</protein>
<evidence type="ECO:0000313" key="2">
    <source>
        <dbReference type="EMBL" id="OSX78509.1"/>
    </source>
</evidence>
<dbReference type="EMBL" id="KV918811">
    <property type="protein sequence ID" value="OSX78509.1"/>
    <property type="molecule type" value="Genomic_DNA"/>
</dbReference>
<evidence type="ECO:0000313" key="3">
    <source>
        <dbReference type="Proteomes" id="UP000218209"/>
    </source>
</evidence>
<accession>A0A1X6PC56</accession>
<reference evidence="2 3" key="1">
    <citation type="submission" date="2017-03" db="EMBL/GenBank/DDBJ databases">
        <title>WGS assembly of Porphyra umbilicalis.</title>
        <authorList>
            <person name="Brawley S.H."/>
            <person name="Blouin N.A."/>
            <person name="Ficko-Blean E."/>
            <person name="Wheeler G.L."/>
            <person name="Lohr M."/>
            <person name="Goodson H.V."/>
            <person name="Jenkins J.W."/>
            <person name="Blaby-Haas C.E."/>
            <person name="Helliwell K.E."/>
            <person name="Chan C."/>
            <person name="Marriage T."/>
            <person name="Bhattacharya D."/>
            <person name="Klein A.S."/>
            <person name="Badis Y."/>
            <person name="Brodie J."/>
            <person name="Cao Y."/>
            <person name="Collen J."/>
            <person name="Dittami S.M."/>
            <person name="Gachon C.M."/>
            <person name="Green B.R."/>
            <person name="Karpowicz S."/>
            <person name="Kim J.W."/>
            <person name="Kudahl U."/>
            <person name="Lin S."/>
            <person name="Michel G."/>
            <person name="Mittag M."/>
            <person name="Olson B.J."/>
            <person name="Pangilinan J."/>
            <person name="Peng Y."/>
            <person name="Qiu H."/>
            <person name="Shu S."/>
            <person name="Singer J.T."/>
            <person name="Smith A.G."/>
            <person name="Sprecher B.N."/>
            <person name="Wagner V."/>
            <person name="Wang W."/>
            <person name="Wang Z.-Y."/>
            <person name="Yan J."/>
            <person name="Yarish C."/>
            <person name="Zoeuner-Riek S."/>
            <person name="Zhuang Y."/>
            <person name="Zou Y."/>
            <person name="Lindquist E.A."/>
            <person name="Grimwood J."/>
            <person name="Barry K."/>
            <person name="Rokhsar D.S."/>
            <person name="Schmutz J."/>
            <person name="Stiller J.W."/>
            <person name="Grossman A.R."/>
            <person name="Prochnik S.E."/>
        </authorList>
    </citation>
    <scope>NUCLEOTIDE SEQUENCE [LARGE SCALE GENOMIC DNA]</scope>
    <source>
        <strain evidence="2">4086291</strain>
    </source>
</reference>
<feature type="region of interest" description="Disordered" evidence="1">
    <location>
        <begin position="1"/>
        <end position="40"/>
    </location>
</feature>
<proteinExistence type="predicted"/>
<keyword evidence="3" id="KW-1185">Reference proteome</keyword>
<feature type="region of interest" description="Disordered" evidence="1">
    <location>
        <begin position="67"/>
        <end position="86"/>
    </location>
</feature>
<name>A0A1X6PC56_PORUM</name>
<dbReference type="AlphaFoldDB" id="A0A1X6PC56"/>
<feature type="compositionally biased region" description="Polar residues" evidence="1">
    <location>
        <begin position="1"/>
        <end position="17"/>
    </location>
</feature>